<name>A0ABP7KV04_9SPHN</name>
<sequence>MTKRSVPTPPQPEPRREPRRAVDLAGFALLEDGSTLELALTDLSYDGCQVKTDEVLEPGTKLKLSVVRLGALDAYVRWCADGRAGLSFNPDASFEREVAPRKYDRIELAAEVQLRRVGRQKYQGRTFDVSPKGCKVEFIERPRAGEMLWIGFDGLDPVEAEVRWIDGFFGGVEFVRPIYPAVFDLLLARLGASA</sequence>
<evidence type="ECO:0000313" key="2">
    <source>
        <dbReference type="EMBL" id="GAA3885953.1"/>
    </source>
</evidence>
<dbReference type="SUPFAM" id="SSF141371">
    <property type="entry name" value="PilZ domain-like"/>
    <property type="match status" value="2"/>
</dbReference>
<keyword evidence="3" id="KW-1185">Reference proteome</keyword>
<feature type="domain" description="PilZ" evidence="1">
    <location>
        <begin position="15"/>
        <end position="90"/>
    </location>
</feature>
<dbReference type="Pfam" id="PF07238">
    <property type="entry name" value="PilZ"/>
    <property type="match status" value="2"/>
</dbReference>
<protein>
    <recommendedName>
        <fullName evidence="1">PilZ domain-containing protein</fullName>
    </recommendedName>
</protein>
<dbReference type="Gene3D" id="2.40.10.220">
    <property type="entry name" value="predicted glycosyltransferase like domains"/>
    <property type="match status" value="1"/>
</dbReference>
<evidence type="ECO:0000259" key="1">
    <source>
        <dbReference type="Pfam" id="PF07238"/>
    </source>
</evidence>
<feature type="domain" description="PilZ" evidence="1">
    <location>
        <begin position="101"/>
        <end position="176"/>
    </location>
</feature>
<organism evidence="2 3">
    <name type="scientific">Sphingomonas limnosediminicola</name>
    <dbReference type="NCBI Taxonomy" id="940133"/>
    <lineage>
        <taxon>Bacteria</taxon>
        <taxon>Pseudomonadati</taxon>
        <taxon>Pseudomonadota</taxon>
        <taxon>Alphaproteobacteria</taxon>
        <taxon>Sphingomonadales</taxon>
        <taxon>Sphingomonadaceae</taxon>
        <taxon>Sphingomonas</taxon>
    </lineage>
</organism>
<dbReference type="EMBL" id="BAABBM010000001">
    <property type="protein sequence ID" value="GAA3885953.1"/>
    <property type="molecule type" value="Genomic_DNA"/>
</dbReference>
<reference evidence="3" key="1">
    <citation type="journal article" date="2019" name="Int. J. Syst. Evol. Microbiol.">
        <title>The Global Catalogue of Microorganisms (GCM) 10K type strain sequencing project: providing services to taxonomists for standard genome sequencing and annotation.</title>
        <authorList>
            <consortium name="The Broad Institute Genomics Platform"/>
            <consortium name="The Broad Institute Genome Sequencing Center for Infectious Disease"/>
            <person name="Wu L."/>
            <person name="Ma J."/>
        </authorList>
    </citation>
    <scope>NUCLEOTIDE SEQUENCE [LARGE SCALE GENOMIC DNA]</scope>
    <source>
        <strain evidence="3">JCM 17543</strain>
    </source>
</reference>
<gene>
    <name evidence="2" type="ORF">GCM10022276_01300</name>
</gene>
<accession>A0ABP7KV04</accession>
<dbReference type="RefSeq" id="WP_344697764.1">
    <property type="nucleotide sequence ID" value="NZ_BAABBM010000001.1"/>
</dbReference>
<proteinExistence type="predicted"/>
<comment type="caution">
    <text evidence="2">The sequence shown here is derived from an EMBL/GenBank/DDBJ whole genome shotgun (WGS) entry which is preliminary data.</text>
</comment>
<dbReference type="InterPro" id="IPR009875">
    <property type="entry name" value="PilZ_domain"/>
</dbReference>
<evidence type="ECO:0000313" key="3">
    <source>
        <dbReference type="Proteomes" id="UP001500827"/>
    </source>
</evidence>
<dbReference type="Proteomes" id="UP001500827">
    <property type="component" value="Unassembled WGS sequence"/>
</dbReference>